<proteinExistence type="predicted"/>
<feature type="compositionally biased region" description="Polar residues" evidence="5">
    <location>
        <begin position="169"/>
        <end position="180"/>
    </location>
</feature>
<keyword evidence="3" id="KW-0597">Phosphoprotein</keyword>
<dbReference type="InterPro" id="IPR051841">
    <property type="entry name" value="MT-Golgi_org_protein"/>
</dbReference>
<feature type="compositionally biased region" description="Polar residues" evidence="5">
    <location>
        <begin position="506"/>
        <end position="520"/>
    </location>
</feature>
<comment type="subcellular location">
    <subcellularLocation>
        <location evidence="1">Cytoplasm</location>
    </subcellularLocation>
</comment>
<evidence type="ECO:0008006" key="8">
    <source>
        <dbReference type="Google" id="ProtNLM"/>
    </source>
</evidence>
<dbReference type="AlphaFoldDB" id="A0A2G9RMZ4"/>
<evidence type="ECO:0000256" key="2">
    <source>
        <dbReference type="ARBA" id="ARBA00022490"/>
    </source>
</evidence>
<dbReference type="GO" id="GO:0000132">
    <property type="term" value="P:establishment of mitotic spindle orientation"/>
    <property type="evidence" value="ECO:0007669"/>
    <property type="project" value="TreeGrafter"/>
</dbReference>
<evidence type="ECO:0000313" key="7">
    <source>
        <dbReference type="Proteomes" id="UP000228934"/>
    </source>
</evidence>
<evidence type="ECO:0000256" key="4">
    <source>
        <dbReference type="ARBA" id="ARBA00023054"/>
    </source>
</evidence>
<dbReference type="OrthoDB" id="2436455at2759"/>
<feature type="compositionally biased region" description="Basic and acidic residues" evidence="5">
    <location>
        <begin position="550"/>
        <end position="559"/>
    </location>
</feature>
<feature type="compositionally biased region" description="Polar residues" evidence="5">
    <location>
        <begin position="537"/>
        <end position="549"/>
    </location>
</feature>
<organism evidence="6 7">
    <name type="scientific">Aquarana catesbeiana</name>
    <name type="common">American bullfrog</name>
    <name type="synonym">Rana catesbeiana</name>
    <dbReference type="NCBI Taxonomy" id="8400"/>
    <lineage>
        <taxon>Eukaryota</taxon>
        <taxon>Metazoa</taxon>
        <taxon>Chordata</taxon>
        <taxon>Craniata</taxon>
        <taxon>Vertebrata</taxon>
        <taxon>Euteleostomi</taxon>
        <taxon>Amphibia</taxon>
        <taxon>Batrachia</taxon>
        <taxon>Anura</taxon>
        <taxon>Neobatrachia</taxon>
        <taxon>Ranoidea</taxon>
        <taxon>Ranidae</taxon>
        <taxon>Aquarana</taxon>
    </lineage>
</organism>
<feature type="compositionally biased region" description="Polar residues" evidence="5">
    <location>
        <begin position="338"/>
        <end position="358"/>
    </location>
</feature>
<dbReference type="GO" id="GO:0008017">
    <property type="term" value="F:microtubule binding"/>
    <property type="evidence" value="ECO:0007669"/>
    <property type="project" value="TreeGrafter"/>
</dbReference>
<evidence type="ECO:0000256" key="1">
    <source>
        <dbReference type="ARBA" id="ARBA00004496"/>
    </source>
</evidence>
<feature type="compositionally biased region" description="Basic residues" evidence="5">
    <location>
        <begin position="526"/>
        <end position="536"/>
    </location>
</feature>
<feature type="region of interest" description="Disordered" evidence="5">
    <location>
        <begin position="278"/>
        <end position="363"/>
    </location>
</feature>
<feature type="region of interest" description="Disordered" evidence="5">
    <location>
        <begin position="422"/>
        <end position="559"/>
    </location>
</feature>
<gene>
    <name evidence="6" type="ORF">AB205_0102460</name>
</gene>
<feature type="compositionally biased region" description="Basic and acidic residues" evidence="5">
    <location>
        <begin position="1"/>
        <end position="12"/>
    </location>
</feature>
<dbReference type="GO" id="GO:0005737">
    <property type="term" value="C:cytoplasm"/>
    <property type="evidence" value="ECO:0007669"/>
    <property type="project" value="UniProtKB-SubCell"/>
</dbReference>
<dbReference type="PANTHER" id="PTHR18902:SF24">
    <property type="entry name" value="NUCLEAR MITOTIC APPARATUS PROTEIN 1"/>
    <property type="match status" value="1"/>
</dbReference>
<evidence type="ECO:0000256" key="3">
    <source>
        <dbReference type="ARBA" id="ARBA00022553"/>
    </source>
</evidence>
<feature type="region of interest" description="Disordered" evidence="5">
    <location>
        <begin position="122"/>
        <end position="191"/>
    </location>
</feature>
<feature type="compositionally biased region" description="Polar residues" evidence="5">
    <location>
        <begin position="422"/>
        <end position="444"/>
    </location>
</feature>
<name>A0A2G9RMZ4_AQUCT</name>
<dbReference type="GO" id="GO:0005876">
    <property type="term" value="C:spindle microtubule"/>
    <property type="evidence" value="ECO:0007669"/>
    <property type="project" value="TreeGrafter"/>
</dbReference>
<dbReference type="GO" id="GO:0005813">
    <property type="term" value="C:centrosome"/>
    <property type="evidence" value="ECO:0007669"/>
    <property type="project" value="TreeGrafter"/>
</dbReference>
<feature type="region of interest" description="Disordered" evidence="5">
    <location>
        <begin position="1"/>
        <end position="26"/>
    </location>
</feature>
<keyword evidence="4" id="KW-0175">Coiled coil</keyword>
<protein>
    <recommendedName>
        <fullName evidence="8">Nuclear mitotic apparatus protein 1</fullName>
    </recommendedName>
</protein>
<reference evidence="7" key="1">
    <citation type="journal article" date="2017" name="Nat. Commun.">
        <title>The North American bullfrog draft genome provides insight into hormonal regulation of long noncoding RNA.</title>
        <authorList>
            <person name="Hammond S.A."/>
            <person name="Warren R.L."/>
            <person name="Vandervalk B.P."/>
            <person name="Kucuk E."/>
            <person name="Khan H."/>
            <person name="Gibb E.A."/>
            <person name="Pandoh P."/>
            <person name="Kirk H."/>
            <person name="Zhao Y."/>
            <person name="Jones M."/>
            <person name="Mungall A.J."/>
            <person name="Coope R."/>
            <person name="Pleasance S."/>
            <person name="Moore R.A."/>
            <person name="Holt R.A."/>
            <person name="Round J.M."/>
            <person name="Ohora S."/>
            <person name="Walle B.V."/>
            <person name="Veldhoen N."/>
            <person name="Helbing C.C."/>
            <person name="Birol I."/>
        </authorList>
    </citation>
    <scope>NUCLEOTIDE SEQUENCE [LARGE SCALE GENOMIC DNA]</scope>
</reference>
<feature type="compositionally biased region" description="Polar residues" evidence="5">
    <location>
        <begin position="278"/>
        <end position="288"/>
    </location>
</feature>
<evidence type="ECO:0000313" key="6">
    <source>
        <dbReference type="EMBL" id="PIO29240.1"/>
    </source>
</evidence>
<keyword evidence="2" id="KW-0963">Cytoplasm</keyword>
<dbReference type="PANTHER" id="PTHR18902">
    <property type="entry name" value="NUCLEAR MITOTIC APPARATUS PROTEIN 1-RELATED"/>
    <property type="match status" value="1"/>
</dbReference>
<sequence length="559" mass="62476">MEQLEATKKDQAEQNLGFSPQMDKAKVHYDAKKEQNQELSDKLQAITREQEHLHKENEDLKKESERINKELQLSRLQTKEAEQNCKAMTSQIRSLEAQVEYADRQLRELGKFQVATDALKGRETRVPTRVTRSRADVSTDSLEMSDEDENPLNSTRDSSCRKNGRAHQEPSSSAAAQTDSPEPLAPNRLPKKVESLESLYFTPIPTTRTQSKLDSSVGSIADFSLDSSKKTRSARRRTTQVINITMTKRTKEEVETEPESANTSFYSLRSGISLQALNQQSSTRQSGRPQPAVSAPALTSLPSQESLVKRERASSDDSFNNSDLDVLRNLPGYRSKTRSSARLSTTSGRSSFYVSTCQDEPDPQEDWTRIAELQQRNRTCPPHLKTSYPVESRPSLSSAITDEEMKTGDPKETLRRATLLPSQIQIHEPQPNTRRMTLSSTGVEHSSAGGRIATRQQMKRVSEESHYGPDTPEPSKRQPMGFSILNTPKKLGSNLLKRGLNKKSTPKSTPQGQGSTSGASKSPRLSVRKSPGRKSPRASTAKSPKTTSKFFERKQSRNK</sequence>
<evidence type="ECO:0000256" key="5">
    <source>
        <dbReference type="SAM" id="MobiDB-lite"/>
    </source>
</evidence>
<dbReference type="GO" id="GO:0000922">
    <property type="term" value="C:spindle pole"/>
    <property type="evidence" value="ECO:0007669"/>
    <property type="project" value="TreeGrafter"/>
</dbReference>
<dbReference type="Proteomes" id="UP000228934">
    <property type="component" value="Unassembled WGS sequence"/>
</dbReference>
<accession>A0A2G9RMZ4</accession>
<dbReference type="EMBL" id="KV935947">
    <property type="protein sequence ID" value="PIO29240.1"/>
    <property type="molecule type" value="Genomic_DNA"/>
</dbReference>
<dbReference type="CDD" id="cd22298">
    <property type="entry name" value="NuMA_LGNBD"/>
    <property type="match status" value="1"/>
</dbReference>
<dbReference type="InterPro" id="IPR048726">
    <property type="entry name" value="NuMA_LGNBD"/>
</dbReference>
<keyword evidence="7" id="KW-1185">Reference proteome</keyword>